<comment type="caution">
    <text evidence="2">The sequence shown here is derived from an EMBL/GenBank/DDBJ whole genome shotgun (WGS) entry which is preliminary data.</text>
</comment>
<accession>A0ABU2FKA2</accession>
<dbReference type="RefSeq" id="WP_310899020.1">
    <property type="nucleotide sequence ID" value="NZ_JAMQOS010000001.1"/>
</dbReference>
<sequence length="89" mass="9818">MEHRRNQDVSMTVEVVEAVSAFENRDPTALPPLHDVVDTDALDAMFEPGRSGGDRECRVAFEFSDSHVTVENGERIVVRTDRATSATGN</sequence>
<proteinExistence type="predicted"/>
<evidence type="ECO:0000259" key="1">
    <source>
        <dbReference type="Pfam" id="PF18545"/>
    </source>
</evidence>
<reference evidence="2 3" key="1">
    <citation type="submission" date="2022-06" db="EMBL/GenBank/DDBJ databases">
        <title>Halomicroarcula sp. a new haloarchaeum isolate from saline soil.</title>
        <authorList>
            <person name="Strakova D."/>
            <person name="Galisteo C."/>
            <person name="Sanchez-Porro C."/>
            <person name="Ventosa A."/>
        </authorList>
    </citation>
    <scope>NUCLEOTIDE SEQUENCE [LARGE SCALE GENOMIC DNA]</scope>
    <source>
        <strain evidence="2 3">S3CR25-11</strain>
    </source>
</reference>
<evidence type="ECO:0000313" key="2">
    <source>
        <dbReference type="EMBL" id="MDS0281184.1"/>
    </source>
</evidence>
<dbReference type="EMBL" id="JAMQOS010000001">
    <property type="protein sequence ID" value="MDS0281184.1"/>
    <property type="molecule type" value="Genomic_DNA"/>
</dbReference>
<protein>
    <recommendedName>
        <fullName evidence="1">Halobacterial output domain-containing protein</fullName>
    </recommendedName>
</protein>
<keyword evidence="3" id="KW-1185">Reference proteome</keyword>
<dbReference type="InterPro" id="IPR040624">
    <property type="entry name" value="HalOD1"/>
</dbReference>
<name>A0ABU2FKA2_9EURY</name>
<gene>
    <name evidence="2" type="ORF">NDI86_03555</name>
</gene>
<dbReference type="Pfam" id="PF18545">
    <property type="entry name" value="HalOD1"/>
    <property type="match status" value="1"/>
</dbReference>
<evidence type="ECO:0000313" key="3">
    <source>
        <dbReference type="Proteomes" id="UP001268864"/>
    </source>
</evidence>
<feature type="domain" description="Halobacterial output" evidence="1">
    <location>
        <begin position="8"/>
        <end position="79"/>
    </location>
</feature>
<dbReference type="Proteomes" id="UP001268864">
    <property type="component" value="Unassembled WGS sequence"/>
</dbReference>
<organism evidence="2 3">
    <name type="scientific">Haloarcula onubensis</name>
    <dbReference type="NCBI Taxonomy" id="2950539"/>
    <lineage>
        <taxon>Archaea</taxon>
        <taxon>Methanobacteriati</taxon>
        <taxon>Methanobacteriota</taxon>
        <taxon>Stenosarchaea group</taxon>
        <taxon>Halobacteria</taxon>
        <taxon>Halobacteriales</taxon>
        <taxon>Haloarculaceae</taxon>
        <taxon>Haloarcula</taxon>
    </lineage>
</organism>